<evidence type="ECO:0000256" key="2">
    <source>
        <dbReference type="ARBA" id="ARBA00004370"/>
    </source>
</evidence>
<evidence type="ECO:0000256" key="7">
    <source>
        <dbReference type="ARBA" id="ARBA00022777"/>
    </source>
</evidence>
<evidence type="ECO:0000313" key="15">
    <source>
        <dbReference type="EMBL" id="GAA1926539.1"/>
    </source>
</evidence>
<dbReference type="InterPro" id="IPR050428">
    <property type="entry name" value="TCS_sensor_his_kinase"/>
</dbReference>
<keyword evidence="9" id="KW-0902">Two-component regulatory system</keyword>
<keyword evidence="4" id="KW-0597">Phosphoprotein</keyword>
<evidence type="ECO:0000313" key="16">
    <source>
        <dbReference type="Proteomes" id="UP001501612"/>
    </source>
</evidence>
<protein>
    <recommendedName>
        <fullName evidence="3">histidine kinase</fullName>
        <ecNumber evidence="3">2.7.13.3</ecNumber>
    </recommendedName>
</protein>
<evidence type="ECO:0000256" key="9">
    <source>
        <dbReference type="ARBA" id="ARBA00023012"/>
    </source>
</evidence>
<dbReference type="EC" id="2.7.13.3" evidence="3"/>
<proteinExistence type="predicted"/>
<evidence type="ECO:0000256" key="10">
    <source>
        <dbReference type="ARBA" id="ARBA00023136"/>
    </source>
</evidence>
<feature type="transmembrane region" description="Helical" evidence="12">
    <location>
        <begin position="190"/>
        <end position="213"/>
    </location>
</feature>
<keyword evidence="8 12" id="KW-1133">Transmembrane helix</keyword>
<evidence type="ECO:0000256" key="5">
    <source>
        <dbReference type="ARBA" id="ARBA00022679"/>
    </source>
</evidence>
<dbReference type="Pfam" id="PF02518">
    <property type="entry name" value="HATPase_c"/>
    <property type="match status" value="1"/>
</dbReference>
<dbReference type="InterPro" id="IPR005467">
    <property type="entry name" value="His_kinase_dom"/>
</dbReference>
<dbReference type="InterPro" id="IPR036890">
    <property type="entry name" value="HATPase_C_sf"/>
</dbReference>
<evidence type="ECO:0000256" key="1">
    <source>
        <dbReference type="ARBA" id="ARBA00000085"/>
    </source>
</evidence>
<reference evidence="16" key="1">
    <citation type="journal article" date="2019" name="Int. J. Syst. Evol. Microbiol.">
        <title>The Global Catalogue of Microorganisms (GCM) 10K type strain sequencing project: providing services to taxonomists for standard genome sequencing and annotation.</title>
        <authorList>
            <consortium name="The Broad Institute Genomics Platform"/>
            <consortium name="The Broad Institute Genome Sequencing Center for Infectious Disease"/>
            <person name="Wu L."/>
            <person name="Ma J."/>
        </authorList>
    </citation>
    <scope>NUCLEOTIDE SEQUENCE [LARGE SCALE GENOMIC DNA]</scope>
    <source>
        <strain evidence="16">JCM 14046</strain>
    </source>
</reference>
<dbReference type="InterPro" id="IPR003660">
    <property type="entry name" value="HAMP_dom"/>
</dbReference>
<evidence type="ECO:0000256" key="12">
    <source>
        <dbReference type="SAM" id="Phobius"/>
    </source>
</evidence>
<name>A0ABP5B1A7_9ACTN</name>
<dbReference type="PRINTS" id="PR00344">
    <property type="entry name" value="BCTRLSENSOR"/>
</dbReference>
<comment type="subcellular location">
    <subcellularLocation>
        <location evidence="2">Membrane</location>
    </subcellularLocation>
</comment>
<dbReference type="Pfam" id="PF00672">
    <property type="entry name" value="HAMP"/>
    <property type="match status" value="1"/>
</dbReference>
<feature type="domain" description="Histidine kinase" evidence="13">
    <location>
        <begin position="287"/>
        <end position="483"/>
    </location>
</feature>
<gene>
    <name evidence="15" type="ORF">GCM10009737_30490</name>
</gene>
<feature type="region of interest" description="Disordered" evidence="11">
    <location>
        <begin position="466"/>
        <end position="498"/>
    </location>
</feature>
<organism evidence="15 16">
    <name type="scientific">Nocardioides lentus</name>
    <dbReference type="NCBI Taxonomy" id="338077"/>
    <lineage>
        <taxon>Bacteria</taxon>
        <taxon>Bacillati</taxon>
        <taxon>Actinomycetota</taxon>
        <taxon>Actinomycetes</taxon>
        <taxon>Propionibacteriales</taxon>
        <taxon>Nocardioidaceae</taxon>
        <taxon>Nocardioides</taxon>
    </lineage>
</organism>
<keyword evidence="7" id="KW-0418">Kinase</keyword>
<evidence type="ECO:0000256" key="4">
    <source>
        <dbReference type="ARBA" id="ARBA00022553"/>
    </source>
</evidence>
<dbReference type="PANTHER" id="PTHR45436:SF5">
    <property type="entry name" value="SENSOR HISTIDINE KINASE TRCS"/>
    <property type="match status" value="1"/>
</dbReference>
<dbReference type="InterPro" id="IPR004358">
    <property type="entry name" value="Sig_transdc_His_kin-like_C"/>
</dbReference>
<dbReference type="Gene3D" id="6.10.340.10">
    <property type="match status" value="1"/>
</dbReference>
<dbReference type="PANTHER" id="PTHR45436">
    <property type="entry name" value="SENSOR HISTIDINE KINASE YKOH"/>
    <property type="match status" value="1"/>
</dbReference>
<dbReference type="SUPFAM" id="SSF158472">
    <property type="entry name" value="HAMP domain-like"/>
    <property type="match status" value="1"/>
</dbReference>
<comment type="caution">
    <text evidence="15">The sequence shown here is derived from an EMBL/GenBank/DDBJ whole genome shotgun (WGS) entry which is preliminary data.</text>
</comment>
<dbReference type="PROSITE" id="PS50109">
    <property type="entry name" value="HIS_KIN"/>
    <property type="match status" value="1"/>
</dbReference>
<keyword evidence="6 12" id="KW-0812">Transmembrane</keyword>
<evidence type="ECO:0000256" key="11">
    <source>
        <dbReference type="SAM" id="MobiDB-lite"/>
    </source>
</evidence>
<dbReference type="Proteomes" id="UP001501612">
    <property type="component" value="Unassembled WGS sequence"/>
</dbReference>
<comment type="catalytic activity">
    <reaction evidence="1">
        <text>ATP + protein L-histidine = ADP + protein N-phospho-L-histidine.</text>
        <dbReference type="EC" id="2.7.13.3"/>
    </reaction>
</comment>
<evidence type="ECO:0000256" key="8">
    <source>
        <dbReference type="ARBA" id="ARBA00022989"/>
    </source>
</evidence>
<dbReference type="SUPFAM" id="SSF55874">
    <property type="entry name" value="ATPase domain of HSP90 chaperone/DNA topoisomerase II/histidine kinase"/>
    <property type="match status" value="1"/>
</dbReference>
<dbReference type="Gene3D" id="3.30.565.10">
    <property type="entry name" value="Histidine kinase-like ATPase, C-terminal domain"/>
    <property type="match status" value="1"/>
</dbReference>
<dbReference type="CDD" id="cd06225">
    <property type="entry name" value="HAMP"/>
    <property type="match status" value="1"/>
</dbReference>
<dbReference type="InterPro" id="IPR003594">
    <property type="entry name" value="HATPase_dom"/>
</dbReference>
<keyword evidence="16" id="KW-1185">Reference proteome</keyword>
<accession>A0ABP5B1A7</accession>
<evidence type="ECO:0000259" key="14">
    <source>
        <dbReference type="PROSITE" id="PS50885"/>
    </source>
</evidence>
<evidence type="ECO:0000259" key="13">
    <source>
        <dbReference type="PROSITE" id="PS50109"/>
    </source>
</evidence>
<evidence type="ECO:0000256" key="3">
    <source>
        <dbReference type="ARBA" id="ARBA00012438"/>
    </source>
</evidence>
<evidence type="ECO:0000256" key="6">
    <source>
        <dbReference type="ARBA" id="ARBA00022692"/>
    </source>
</evidence>
<dbReference type="RefSeq" id="WP_344008441.1">
    <property type="nucleotide sequence ID" value="NZ_BAAAMY010000007.1"/>
</dbReference>
<dbReference type="SMART" id="SM00387">
    <property type="entry name" value="HATPase_c"/>
    <property type="match status" value="1"/>
</dbReference>
<feature type="region of interest" description="Disordered" evidence="11">
    <location>
        <begin position="258"/>
        <end position="277"/>
    </location>
</feature>
<dbReference type="EMBL" id="BAAAMY010000007">
    <property type="protein sequence ID" value="GAA1926539.1"/>
    <property type="molecule type" value="Genomic_DNA"/>
</dbReference>
<feature type="domain" description="HAMP" evidence="14">
    <location>
        <begin position="210"/>
        <end position="262"/>
    </location>
</feature>
<dbReference type="SMART" id="SM00304">
    <property type="entry name" value="HAMP"/>
    <property type="match status" value="1"/>
</dbReference>
<sequence length="498" mass="52678">MSPRARGRGSLSRRLTATFTALGVIALLVVGVTGYTLTQWRGSADEQERHYLRSLRLLEARALTFEAYKEVPDAVLGSDPDARADYTDRLAGIDAVFDDWAELAEDPAEEREVAEVRAAATALDDSADTVFDLVEQGRTAEARAELERVEEEAFEPFDAVTDAAVASDEAKREEVRAAASEARGTASTTLVVAGLGTVSLLLLIGAFLAGGVFRPVRELHEGLAGLARGRTDVRLPEGPDDEIGTLSRDFNRLAEQLERSAGPGGAPGAPGAPDPGEHDDARLVLARVVDGLAEQVAAVAGDLDEARAAELTARVASTRRAVERLGALTYPVELDLAVVDPVAVLHDVAGRVADELVRRGVGIAIRVEDLPDPLVADRARLRETLSELVRNALDALPERGGSLGLAARPHPDGVALEVTDDGAGFSPADIAWLHDGTDRPDETRGVGLRLATAVAEQHGGRLQLQAGDGGRGTVARLLLPPTPRPTSRSGGRTRRTTP</sequence>
<keyword evidence="5" id="KW-0808">Transferase</keyword>
<keyword evidence="10 12" id="KW-0472">Membrane</keyword>
<dbReference type="PROSITE" id="PS50885">
    <property type="entry name" value="HAMP"/>
    <property type="match status" value="1"/>
</dbReference>